<dbReference type="Pfam" id="PF23160">
    <property type="entry name" value="Spectrin_1st_PEPL"/>
    <property type="match status" value="1"/>
</dbReference>
<dbReference type="GO" id="GO:0005737">
    <property type="term" value="C:cytoplasm"/>
    <property type="evidence" value="ECO:0007669"/>
    <property type="project" value="TreeGrafter"/>
</dbReference>
<dbReference type="STRING" id="62062.ENSHHUP00000030940"/>
<reference evidence="6" key="1">
    <citation type="submission" date="2018-06" db="EMBL/GenBank/DDBJ databases">
        <title>Genome assembly of Danube salmon.</title>
        <authorList>
            <person name="Macqueen D.J."/>
            <person name="Gundappa M.K."/>
        </authorList>
    </citation>
    <scope>NUCLEOTIDE SEQUENCE [LARGE SCALE GENOMIC DNA]</scope>
</reference>
<dbReference type="Ensembl" id="ENSHHUT00000032225.1">
    <property type="protein sequence ID" value="ENSHHUP00000030940.1"/>
    <property type="gene ID" value="ENSHHUG00000019687.1"/>
</dbReference>
<dbReference type="PANTHER" id="PTHR23169">
    <property type="entry name" value="ENVOPLAKIN"/>
    <property type="match status" value="1"/>
</dbReference>
<organism evidence="5 6">
    <name type="scientific">Hucho hucho</name>
    <name type="common">huchen</name>
    <dbReference type="NCBI Taxonomy" id="62062"/>
    <lineage>
        <taxon>Eukaryota</taxon>
        <taxon>Metazoa</taxon>
        <taxon>Chordata</taxon>
        <taxon>Craniata</taxon>
        <taxon>Vertebrata</taxon>
        <taxon>Euteleostomi</taxon>
        <taxon>Actinopterygii</taxon>
        <taxon>Neopterygii</taxon>
        <taxon>Teleostei</taxon>
        <taxon>Protacanthopterygii</taxon>
        <taxon>Salmoniformes</taxon>
        <taxon>Salmonidae</taxon>
        <taxon>Salmoninae</taxon>
        <taxon>Hucho</taxon>
    </lineage>
</organism>
<dbReference type="InterPro" id="IPR043197">
    <property type="entry name" value="Plakin"/>
</dbReference>
<dbReference type="GO" id="GO:0042060">
    <property type="term" value="P:wound healing"/>
    <property type="evidence" value="ECO:0007669"/>
    <property type="project" value="TreeGrafter"/>
</dbReference>
<evidence type="ECO:0000259" key="4">
    <source>
        <dbReference type="Pfam" id="PF23160"/>
    </source>
</evidence>
<dbReference type="GO" id="GO:0005198">
    <property type="term" value="F:structural molecule activity"/>
    <property type="evidence" value="ECO:0007669"/>
    <property type="project" value="TreeGrafter"/>
</dbReference>
<dbReference type="GO" id="GO:0016020">
    <property type="term" value="C:membrane"/>
    <property type="evidence" value="ECO:0007669"/>
    <property type="project" value="TreeGrafter"/>
</dbReference>
<dbReference type="GO" id="GO:0005882">
    <property type="term" value="C:intermediate filament"/>
    <property type="evidence" value="ECO:0007669"/>
    <property type="project" value="TreeGrafter"/>
</dbReference>
<dbReference type="SUPFAM" id="SSF46966">
    <property type="entry name" value="Spectrin repeat"/>
    <property type="match status" value="1"/>
</dbReference>
<protein>
    <recommendedName>
        <fullName evidence="4">Periplakin/Envoplakin N-terminal domain-containing protein</fullName>
    </recommendedName>
</protein>
<evidence type="ECO:0000256" key="2">
    <source>
        <dbReference type="ARBA" id="ARBA00023054"/>
    </source>
</evidence>
<feature type="compositionally biased region" description="Polar residues" evidence="3">
    <location>
        <begin position="8"/>
        <end position="23"/>
    </location>
</feature>
<dbReference type="GO" id="GO:0045104">
    <property type="term" value="P:intermediate filament cytoskeleton organization"/>
    <property type="evidence" value="ECO:0007669"/>
    <property type="project" value="InterPro"/>
</dbReference>
<accession>A0A4W5M108</accession>
<dbReference type="InterPro" id="IPR055419">
    <property type="entry name" value="Spectrin_PEPL/EVPL"/>
</dbReference>
<evidence type="ECO:0000256" key="3">
    <source>
        <dbReference type="SAM" id="MobiDB-lite"/>
    </source>
</evidence>
<reference evidence="5" key="3">
    <citation type="submission" date="2025-09" db="UniProtKB">
        <authorList>
            <consortium name="Ensembl"/>
        </authorList>
    </citation>
    <scope>IDENTIFICATION</scope>
</reference>
<name>A0A4W5M108_9TELE</name>
<dbReference type="GO" id="GO:0045296">
    <property type="term" value="F:cadherin binding"/>
    <property type="evidence" value="ECO:0007669"/>
    <property type="project" value="TreeGrafter"/>
</dbReference>
<dbReference type="PANTHER" id="PTHR23169:SF10">
    <property type="entry name" value="PERIPLAKIN"/>
    <property type="match status" value="1"/>
</dbReference>
<keyword evidence="2" id="KW-0175">Coiled coil</keyword>
<evidence type="ECO:0000313" key="5">
    <source>
        <dbReference type="Ensembl" id="ENSHHUP00000030940.1"/>
    </source>
</evidence>
<dbReference type="AlphaFoldDB" id="A0A4W5M108"/>
<keyword evidence="6" id="KW-1185">Reference proteome</keyword>
<feature type="region of interest" description="Disordered" evidence="3">
    <location>
        <begin position="1"/>
        <end position="23"/>
    </location>
</feature>
<sequence>MFKKKPSKNSVTISQTKKAPSSELSALIEKLQKNADKVEKLILETEQNLNKDVSKINEGKQPLYQDDTNKRILSSLELLQGLDEDAVDAKRLQHPQAEMIEQDMKQLRVRLRKLREDHDRIYHLTRSEGLPSVNWGKIIEEKQGNLNNKGFGQDLPTIENEVEEHNIFHSEVEALAPHISASDDKVGLTTSVETN</sequence>
<reference evidence="5" key="2">
    <citation type="submission" date="2025-08" db="UniProtKB">
        <authorList>
            <consortium name="Ensembl"/>
        </authorList>
    </citation>
    <scope>IDENTIFICATION</scope>
</reference>
<evidence type="ECO:0000313" key="6">
    <source>
        <dbReference type="Proteomes" id="UP000314982"/>
    </source>
</evidence>
<dbReference type="GeneTree" id="ENSGT00940000153578"/>
<dbReference type="Proteomes" id="UP000314982">
    <property type="component" value="Unassembled WGS sequence"/>
</dbReference>
<proteinExistence type="inferred from homology"/>
<evidence type="ECO:0000256" key="1">
    <source>
        <dbReference type="ARBA" id="ARBA00009109"/>
    </source>
</evidence>
<dbReference type="Gene3D" id="1.20.58.60">
    <property type="match status" value="2"/>
</dbReference>
<feature type="domain" description="Periplakin/Envoplakin N-terminal" evidence="4">
    <location>
        <begin position="31"/>
        <end position="123"/>
    </location>
</feature>
<comment type="similarity">
    <text evidence="1">Belongs to the plakin or cytolinker family.</text>
</comment>